<dbReference type="InterPro" id="IPR014146">
    <property type="entry name" value="LigD_ligase_dom"/>
</dbReference>
<comment type="catalytic activity">
    <reaction evidence="4">
        <text>ATP + (deoxyribonucleotide)n-3'-hydroxyl + 5'-phospho-(deoxyribonucleotide)m = (deoxyribonucleotide)n+m + AMP + diphosphate.</text>
        <dbReference type="EC" id="6.5.1.1"/>
    </reaction>
</comment>
<proteinExistence type="inferred from homology"/>
<dbReference type="CDD" id="cd07906">
    <property type="entry name" value="Adenylation_DNA_ligase_LigD_LigC"/>
    <property type="match status" value="1"/>
</dbReference>
<evidence type="ECO:0000313" key="7">
    <source>
        <dbReference type="Proteomes" id="UP001595909"/>
    </source>
</evidence>
<dbReference type="EC" id="6.5.1.1" evidence="2"/>
<dbReference type="RefSeq" id="WP_274192007.1">
    <property type="nucleotide sequence ID" value="NZ_BAABHN010000011.1"/>
</dbReference>
<dbReference type="Proteomes" id="UP001595909">
    <property type="component" value="Unassembled WGS sequence"/>
</dbReference>
<dbReference type="Gene3D" id="3.30.470.30">
    <property type="entry name" value="DNA ligase/mRNA capping enzyme"/>
    <property type="match status" value="1"/>
</dbReference>
<evidence type="ECO:0000313" key="6">
    <source>
        <dbReference type="EMBL" id="MFC4831892.1"/>
    </source>
</evidence>
<comment type="similarity">
    <text evidence="1">Belongs to the ATP-dependent DNA ligase family.</text>
</comment>
<gene>
    <name evidence="6" type="primary">ligD</name>
    <name evidence="6" type="ORF">ACFPEL_05670</name>
</gene>
<protein>
    <recommendedName>
        <fullName evidence="2">DNA ligase (ATP)</fullName>
        <ecNumber evidence="2">6.5.1.1</ecNumber>
    </recommendedName>
</protein>
<dbReference type="Pfam" id="PF04679">
    <property type="entry name" value="DNA_ligase_A_C"/>
    <property type="match status" value="1"/>
</dbReference>
<feature type="domain" description="ATP-dependent DNA ligase family profile" evidence="5">
    <location>
        <begin position="124"/>
        <end position="248"/>
    </location>
</feature>
<dbReference type="PANTHER" id="PTHR45674">
    <property type="entry name" value="DNA LIGASE 1/3 FAMILY MEMBER"/>
    <property type="match status" value="1"/>
</dbReference>
<organism evidence="6 7">
    <name type="scientific">Actinomycetospora chibensis</name>
    <dbReference type="NCBI Taxonomy" id="663606"/>
    <lineage>
        <taxon>Bacteria</taxon>
        <taxon>Bacillati</taxon>
        <taxon>Actinomycetota</taxon>
        <taxon>Actinomycetes</taxon>
        <taxon>Pseudonocardiales</taxon>
        <taxon>Pseudonocardiaceae</taxon>
        <taxon>Actinomycetospora</taxon>
    </lineage>
</organism>
<evidence type="ECO:0000259" key="5">
    <source>
        <dbReference type="PROSITE" id="PS50160"/>
    </source>
</evidence>
<dbReference type="Gene3D" id="2.40.50.140">
    <property type="entry name" value="Nucleic acid-binding proteins"/>
    <property type="match status" value="1"/>
</dbReference>
<dbReference type="SUPFAM" id="SSF50249">
    <property type="entry name" value="Nucleic acid-binding proteins"/>
    <property type="match status" value="1"/>
</dbReference>
<dbReference type="EMBL" id="JBHSIM010000011">
    <property type="protein sequence ID" value="MFC4831892.1"/>
    <property type="molecule type" value="Genomic_DNA"/>
</dbReference>
<dbReference type="CDD" id="cd07971">
    <property type="entry name" value="OBF_DNA_ligase_LigD"/>
    <property type="match status" value="1"/>
</dbReference>
<sequence>MPRPRATGRQVGPGLARVTPMLATAGPVPLGPEWALELKWDGMRALVYVEGAEPERVTVVSRNQRQVTGSFPEIARALAETLGARQVVLDGEVVALSVASPGAPARPSFDRLQLRMGVARPSSALRAQVPVTFVAFDLLALDGEPVTDRPWEERRRLLEGLGLDAHPRLTTSPRLDGVEPGGALALAEAHGMEGVVAKRRDAPYRPGRSHLWVKTPIWRTVEAVIGGWAQGRGRYEASLGAVLLGRPEPDGRLRYLGHVGTGFTDAARDRLRDLLVADAVADSPFTGVVPEERAARWCAPQHVGEARFRSWTDDGHLRHPSWRGLRPDRDPTELSR</sequence>
<evidence type="ECO:0000256" key="4">
    <source>
        <dbReference type="ARBA" id="ARBA00034003"/>
    </source>
</evidence>
<dbReference type="GO" id="GO:0016874">
    <property type="term" value="F:ligase activity"/>
    <property type="evidence" value="ECO:0007669"/>
    <property type="project" value="UniProtKB-KW"/>
</dbReference>
<dbReference type="InterPro" id="IPR012309">
    <property type="entry name" value="DNA_ligase_ATP-dep_C"/>
</dbReference>
<dbReference type="SUPFAM" id="SSF56091">
    <property type="entry name" value="DNA ligase/mRNA capping enzyme, catalytic domain"/>
    <property type="match status" value="1"/>
</dbReference>
<dbReference type="Gene3D" id="3.30.1490.70">
    <property type="match status" value="1"/>
</dbReference>
<keyword evidence="3 6" id="KW-0436">Ligase</keyword>
<evidence type="ECO:0000256" key="1">
    <source>
        <dbReference type="ARBA" id="ARBA00007572"/>
    </source>
</evidence>
<keyword evidence="7" id="KW-1185">Reference proteome</keyword>
<evidence type="ECO:0000256" key="2">
    <source>
        <dbReference type="ARBA" id="ARBA00012727"/>
    </source>
</evidence>
<dbReference type="InterPro" id="IPR012310">
    <property type="entry name" value="DNA_ligase_ATP-dep_cent"/>
</dbReference>
<dbReference type="InterPro" id="IPR050191">
    <property type="entry name" value="ATP-dep_DNA_ligase"/>
</dbReference>
<accession>A0ABV9RET4</accession>
<dbReference type="Pfam" id="PF01068">
    <property type="entry name" value="DNA_ligase_A_M"/>
    <property type="match status" value="1"/>
</dbReference>
<reference evidence="7" key="1">
    <citation type="journal article" date="2019" name="Int. J. Syst. Evol. Microbiol.">
        <title>The Global Catalogue of Microorganisms (GCM) 10K type strain sequencing project: providing services to taxonomists for standard genome sequencing and annotation.</title>
        <authorList>
            <consortium name="The Broad Institute Genomics Platform"/>
            <consortium name="The Broad Institute Genome Sequencing Center for Infectious Disease"/>
            <person name="Wu L."/>
            <person name="Ma J."/>
        </authorList>
    </citation>
    <scope>NUCLEOTIDE SEQUENCE [LARGE SCALE GENOMIC DNA]</scope>
    <source>
        <strain evidence="7">CCUG 50347</strain>
    </source>
</reference>
<evidence type="ECO:0000256" key="3">
    <source>
        <dbReference type="ARBA" id="ARBA00022598"/>
    </source>
</evidence>
<dbReference type="NCBIfam" id="TIGR02779">
    <property type="entry name" value="NHEJ_ligase_lig"/>
    <property type="match status" value="1"/>
</dbReference>
<dbReference type="InterPro" id="IPR012340">
    <property type="entry name" value="NA-bd_OB-fold"/>
</dbReference>
<dbReference type="PROSITE" id="PS50160">
    <property type="entry name" value="DNA_LIGASE_A3"/>
    <property type="match status" value="1"/>
</dbReference>
<comment type="caution">
    <text evidence="6">The sequence shown here is derived from an EMBL/GenBank/DDBJ whole genome shotgun (WGS) entry which is preliminary data.</text>
</comment>
<name>A0ABV9RET4_9PSEU</name>
<dbReference type="PANTHER" id="PTHR45674:SF4">
    <property type="entry name" value="DNA LIGASE 1"/>
    <property type="match status" value="1"/>
</dbReference>